<organism evidence="2 3">
    <name type="scientific">Teichococcus oryzae</name>
    <dbReference type="NCBI Taxonomy" id="1608942"/>
    <lineage>
        <taxon>Bacteria</taxon>
        <taxon>Pseudomonadati</taxon>
        <taxon>Pseudomonadota</taxon>
        <taxon>Alphaproteobacteria</taxon>
        <taxon>Acetobacterales</taxon>
        <taxon>Roseomonadaceae</taxon>
        <taxon>Roseomonas</taxon>
    </lineage>
</organism>
<accession>A0A5B2TG11</accession>
<dbReference type="Proteomes" id="UP000322110">
    <property type="component" value="Unassembled WGS sequence"/>
</dbReference>
<dbReference type="EMBL" id="VUKA01000004">
    <property type="protein sequence ID" value="KAA2213053.1"/>
    <property type="molecule type" value="Genomic_DNA"/>
</dbReference>
<evidence type="ECO:0008006" key="4">
    <source>
        <dbReference type="Google" id="ProtNLM"/>
    </source>
</evidence>
<dbReference type="AlphaFoldDB" id="A0A5B2TG11"/>
<keyword evidence="1" id="KW-1133">Transmembrane helix</keyword>
<feature type="transmembrane region" description="Helical" evidence="1">
    <location>
        <begin position="38"/>
        <end position="56"/>
    </location>
</feature>
<dbReference type="RefSeq" id="WP_149812166.1">
    <property type="nucleotide sequence ID" value="NZ_VUKA01000004.1"/>
</dbReference>
<protein>
    <recommendedName>
        <fullName evidence="4">Transmembrane protein</fullName>
    </recommendedName>
</protein>
<sequence length="197" mass="21443">MALAVVAARLAGLPQLALLIALPALALAATRGQNWRRQMFFAALAMLAALLWWFLAPEPGLGAALLMPAGDLLMCWHFGATLRPGREALISHYTRHDFGYLPPECASYTRRLTAIWAALFLLLAPLHAALLLGVPPLPRCDSGLVLGATLGFTLLMFLGEHVIRSLRFPQHGIATPARTLRAIRSAHSSRPQPQHHD</sequence>
<feature type="transmembrane region" description="Helical" evidence="1">
    <location>
        <begin position="112"/>
        <end position="132"/>
    </location>
</feature>
<reference evidence="2 3" key="1">
    <citation type="journal article" date="2015" name="Int. J. Syst. Evol. Microbiol.">
        <title>Roseomonas oryzae sp. nov., isolated from paddy rhizosphere soil.</title>
        <authorList>
            <person name="Ramaprasad E.V."/>
            <person name="Sasikala Ch."/>
            <person name="Ramana Ch.V."/>
        </authorList>
    </citation>
    <scope>NUCLEOTIDE SEQUENCE [LARGE SCALE GENOMIC DNA]</scope>
    <source>
        <strain evidence="2 3">KCTC 42542</strain>
    </source>
</reference>
<evidence type="ECO:0000256" key="1">
    <source>
        <dbReference type="SAM" id="Phobius"/>
    </source>
</evidence>
<comment type="caution">
    <text evidence="2">The sequence shown here is derived from an EMBL/GenBank/DDBJ whole genome shotgun (WGS) entry which is preliminary data.</text>
</comment>
<dbReference type="OrthoDB" id="7284509at2"/>
<feature type="transmembrane region" description="Helical" evidence="1">
    <location>
        <begin position="144"/>
        <end position="163"/>
    </location>
</feature>
<keyword evidence="1" id="KW-0472">Membrane</keyword>
<keyword evidence="3" id="KW-1185">Reference proteome</keyword>
<evidence type="ECO:0000313" key="2">
    <source>
        <dbReference type="EMBL" id="KAA2213053.1"/>
    </source>
</evidence>
<keyword evidence="1" id="KW-0812">Transmembrane</keyword>
<proteinExistence type="predicted"/>
<name>A0A5B2TG11_9PROT</name>
<gene>
    <name evidence="2" type="ORF">F0Q34_10425</name>
</gene>
<evidence type="ECO:0000313" key="3">
    <source>
        <dbReference type="Proteomes" id="UP000322110"/>
    </source>
</evidence>